<feature type="region of interest" description="Disordered" evidence="1">
    <location>
        <begin position="691"/>
        <end position="714"/>
    </location>
</feature>
<feature type="region of interest" description="Disordered" evidence="1">
    <location>
        <begin position="206"/>
        <end position="312"/>
    </location>
</feature>
<organism evidence="2 3">
    <name type="scientific">Porphyra umbilicalis</name>
    <name type="common">Purple laver</name>
    <name type="synonym">Red alga</name>
    <dbReference type="NCBI Taxonomy" id="2786"/>
    <lineage>
        <taxon>Eukaryota</taxon>
        <taxon>Rhodophyta</taxon>
        <taxon>Bangiophyceae</taxon>
        <taxon>Bangiales</taxon>
        <taxon>Bangiaceae</taxon>
        <taxon>Porphyra</taxon>
    </lineage>
</organism>
<evidence type="ECO:0000313" key="2">
    <source>
        <dbReference type="EMBL" id="OSX70859.1"/>
    </source>
</evidence>
<dbReference type="Proteomes" id="UP000218209">
    <property type="component" value="Unassembled WGS sequence"/>
</dbReference>
<feature type="compositionally biased region" description="Low complexity" evidence="1">
    <location>
        <begin position="660"/>
        <end position="669"/>
    </location>
</feature>
<evidence type="ECO:0000256" key="1">
    <source>
        <dbReference type="SAM" id="MobiDB-lite"/>
    </source>
</evidence>
<protein>
    <submittedName>
        <fullName evidence="2">Uncharacterized protein</fullName>
    </submittedName>
</protein>
<feature type="compositionally biased region" description="Basic and acidic residues" evidence="1">
    <location>
        <begin position="276"/>
        <end position="305"/>
    </location>
</feature>
<feature type="compositionally biased region" description="Pro residues" evidence="1">
    <location>
        <begin position="986"/>
        <end position="997"/>
    </location>
</feature>
<accession>A0A1X6NQE0</accession>
<feature type="region of interest" description="Disordered" evidence="1">
    <location>
        <begin position="627"/>
        <end position="676"/>
    </location>
</feature>
<sequence length="1038" mass="101413">MAGGGAQLVAAGTAVAAVLDLVSKTPTPGARLELLDRVICAIQSNRVPAFVTGAGSCNAPPPPARMGVREGVVRPPAPGERAVSYLAGGPGGMSFPPPPPHARVRFSAGDAPDRGFASGGLRPLVAAPPTGGGLAAAPSDGFPPSGGGVSVCVPAGGAAGDDEGAGGEGVGRASGRALPVAVGADEAAVRADGAVGGALYHRRGKPRWRVDPGAAPPSERCSAGGGVGVDQPAAPPPLVQGSVGGARRSHPDPDLDRPIAAGQSAGEHDADDGDDRPDGREDGKTSTERGDKDGAAAAAADKDGGDGGARGGWLGAVLRGGRRRGGGARASRAAAGGVAGGVARASRVGPSAWVANGSVDADMRAAAAAAELSRRRPRPPPTLTLETVYVSGVSRDVRQHHLRAMLADVTGVGVHAFVDADRFGTTTAVTLVADAAPAFRVAVGRGRAATVLRLLPVADPWSPALLGAARRRALGGGALAADVAAAYCRRRLTAKLGQLSGRAAMPPHLRAALHAHIQGMLAAHAGGPVAATTPPTGADTRLRGAAADVAARRAGGVSHPQDLVGRAGVLDPGQPRAAVPRPPISAGPVSVAASTTVTSTTSATVAGAADAANPPFSAAVARAPPMARLSRTRARSPPSLNAVGEREARPATGFTAPLTSSGASLRPSLSSPPPSAAAAAAACADSVASAAALPRSPPPPSSVGAGRESSRAGSTSLSVVGASLLTSTSASTATSASSSTSAASSSSVATTSAPTSSVSSLSTSTSASTSTSSSASTSISADTTSSLSSAAPQSSPPPKPAPLPVAVDPAPAAAASCSPSLRRLLGAMPAAPNPPALFAWPAAAGSGRRRRRRGVPCGPLASPAVPAVAGGVWPPPPLGNRPPSAAVRALTVAAATVPLPSLGGGRKRRTAVRVPSVAGTGTPPSRPRGSPRRPPVALAVARLGAPPVSPSRPAGQRTRAARAAVRPRPVSPTPSAPSAKRRRLPGAPPSASVPPAVPTGGPLATTTRTRARSSAIPASPGSHRPGAAARVSDEGRHE</sequence>
<reference evidence="2 3" key="1">
    <citation type="submission" date="2017-03" db="EMBL/GenBank/DDBJ databases">
        <title>WGS assembly of Porphyra umbilicalis.</title>
        <authorList>
            <person name="Brawley S.H."/>
            <person name="Blouin N.A."/>
            <person name="Ficko-Blean E."/>
            <person name="Wheeler G.L."/>
            <person name="Lohr M."/>
            <person name="Goodson H.V."/>
            <person name="Jenkins J.W."/>
            <person name="Blaby-Haas C.E."/>
            <person name="Helliwell K.E."/>
            <person name="Chan C."/>
            <person name="Marriage T."/>
            <person name="Bhattacharya D."/>
            <person name="Klein A.S."/>
            <person name="Badis Y."/>
            <person name="Brodie J."/>
            <person name="Cao Y."/>
            <person name="Collen J."/>
            <person name="Dittami S.M."/>
            <person name="Gachon C.M."/>
            <person name="Green B.R."/>
            <person name="Karpowicz S."/>
            <person name="Kim J.W."/>
            <person name="Kudahl U."/>
            <person name="Lin S."/>
            <person name="Michel G."/>
            <person name="Mittag M."/>
            <person name="Olson B.J."/>
            <person name="Pangilinan J."/>
            <person name="Peng Y."/>
            <person name="Qiu H."/>
            <person name="Shu S."/>
            <person name="Singer J.T."/>
            <person name="Smith A.G."/>
            <person name="Sprecher B.N."/>
            <person name="Wagner V."/>
            <person name="Wang W."/>
            <person name="Wang Z.-Y."/>
            <person name="Yan J."/>
            <person name="Yarish C."/>
            <person name="Zoeuner-Riek S."/>
            <person name="Zhuang Y."/>
            <person name="Zou Y."/>
            <person name="Lindquist E.A."/>
            <person name="Grimwood J."/>
            <person name="Barry K."/>
            <person name="Rokhsar D.S."/>
            <person name="Schmutz J."/>
            <person name="Stiller J.W."/>
            <person name="Grossman A.R."/>
            <person name="Prochnik S.E."/>
        </authorList>
    </citation>
    <scope>NUCLEOTIDE SEQUENCE [LARGE SCALE GENOMIC DNA]</scope>
    <source>
        <strain evidence="2">4086291</strain>
    </source>
</reference>
<feature type="compositionally biased region" description="Low complexity" evidence="1">
    <location>
        <begin position="731"/>
        <end position="793"/>
    </location>
</feature>
<feature type="region of interest" description="Disordered" evidence="1">
    <location>
        <begin position="568"/>
        <end position="590"/>
    </location>
</feature>
<proteinExistence type="predicted"/>
<gene>
    <name evidence="2" type="ORF">BU14_0649s0001</name>
</gene>
<name>A0A1X6NQE0_PORUM</name>
<feature type="region of interest" description="Disordered" evidence="1">
    <location>
        <begin position="731"/>
        <end position="807"/>
    </location>
</feature>
<keyword evidence="3" id="KW-1185">Reference proteome</keyword>
<dbReference type="AlphaFoldDB" id="A0A1X6NQE0"/>
<feature type="compositionally biased region" description="Pro residues" evidence="1">
    <location>
        <begin position="794"/>
        <end position="803"/>
    </location>
</feature>
<evidence type="ECO:0000313" key="3">
    <source>
        <dbReference type="Proteomes" id="UP000218209"/>
    </source>
</evidence>
<dbReference type="EMBL" id="KV919198">
    <property type="protein sequence ID" value="OSX70859.1"/>
    <property type="molecule type" value="Genomic_DNA"/>
</dbReference>
<feature type="compositionally biased region" description="Low complexity" evidence="1">
    <location>
        <begin position="998"/>
        <end position="1022"/>
    </location>
</feature>
<feature type="region of interest" description="Disordered" evidence="1">
    <location>
        <begin position="901"/>
        <end position="1038"/>
    </location>
</feature>
<feature type="compositionally biased region" description="Low complexity" evidence="1">
    <location>
        <begin position="957"/>
        <end position="968"/>
    </location>
</feature>